<organism evidence="2 3">
    <name type="scientific">Flagellimonas pacifica</name>
    <dbReference type="NCBI Taxonomy" id="1247520"/>
    <lineage>
        <taxon>Bacteria</taxon>
        <taxon>Pseudomonadati</taxon>
        <taxon>Bacteroidota</taxon>
        <taxon>Flavobacteriia</taxon>
        <taxon>Flavobacteriales</taxon>
        <taxon>Flavobacteriaceae</taxon>
        <taxon>Flagellimonas</taxon>
    </lineage>
</organism>
<dbReference type="OrthoDB" id="7172369at2"/>
<evidence type="ECO:0000259" key="1">
    <source>
        <dbReference type="Pfam" id="PF20033"/>
    </source>
</evidence>
<dbReference type="AlphaFoldDB" id="A0A285ME22"/>
<accession>A0A285ME22</accession>
<name>A0A285ME22_9FLAO</name>
<feature type="domain" description="DUF6438" evidence="1">
    <location>
        <begin position="31"/>
        <end position="123"/>
    </location>
</feature>
<proteinExistence type="predicted"/>
<dbReference type="RefSeq" id="WP_097044729.1">
    <property type="nucleotide sequence ID" value="NZ_OBEH01000001.1"/>
</dbReference>
<evidence type="ECO:0000313" key="2">
    <source>
        <dbReference type="EMBL" id="SNY95434.1"/>
    </source>
</evidence>
<dbReference type="Proteomes" id="UP000219048">
    <property type="component" value="Unassembled WGS sequence"/>
</dbReference>
<protein>
    <recommendedName>
        <fullName evidence="1">DUF6438 domain-containing protein</fullName>
    </recommendedName>
</protein>
<dbReference type="PROSITE" id="PS51257">
    <property type="entry name" value="PROKAR_LIPOPROTEIN"/>
    <property type="match status" value="1"/>
</dbReference>
<reference evidence="3" key="1">
    <citation type="submission" date="2017-09" db="EMBL/GenBank/DDBJ databases">
        <authorList>
            <person name="Varghese N."/>
            <person name="Submissions S."/>
        </authorList>
    </citation>
    <scope>NUCLEOTIDE SEQUENCE [LARGE SCALE GENOMIC DNA]</scope>
    <source>
        <strain evidence="3">DSM 25885</strain>
    </source>
</reference>
<dbReference type="Pfam" id="PF20033">
    <property type="entry name" value="DUF6438"/>
    <property type="match status" value="1"/>
</dbReference>
<dbReference type="EMBL" id="OBEH01000001">
    <property type="protein sequence ID" value="SNY95434.1"/>
    <property type="molecule type" value="Genomic_DNA"/>
</dbReference>
<sequence>MKKIYMVLILLSFACKSGEEAVVTQQKEPLLHYSKGPCLGRCPVYDFWVYHDGNFIYKKVNGIKSNREITGKLTSEKMKKLKISLKNDLGEPVLFKKVRDMPISKLRFNGKKYEYHSTKIKDGLKRTNILIEGMIAEIITGQQLGR</sequence>
<evidence type="ECO:0000313" key="3">
    <source>
        <dbReference type="Proteomes" id="UP000219048"/>
    </source>
</evidence>
<keyword evidence="3" id="KW-1185">Reference proteome</keyword>
<dbReference type="InterPro" id="IPR045497">
    <property type="entry name" value="DUF6438"/>
</dbReference>
<gene>
    <name evidence="2" type="ORF">SAMN06265377_1103</name>
</gene>